<feature type="compositionally biased region" description="Basic and acidic residues" evidence="2">
    <location>
        <begin position="203"/>
        <end position="224"/>
    </location>
</feature>
<proteinExistence type="predicted"/>
<feature type="compositionally biased region" description="Low complexity" evidence="2">
    <location>
        <begin position="289"/>
        <end position="310"/>
    </location>
</feature>
<evidence type="ECO:0000256" key="2">
    <source>
        <dbReference type="SAM" id="MobiDB-lite"/>
    </source>
</evidence>
<protein>
    <submittedName>
        <fullName evidence="3">Endo-polygalacturonase D</fullName>
    </submittedName>
</protein>
<feature type="region of interest" description="Disordered" evidence="2">
    <location>
        <begin position="168"/>
        <end position="315"/>
    </location>
</feature>
<feature type="compositionally biased region" description="Polar residues" evidence="2">
    <location>
        <begin position="103"/>
        <end position="118"/>
    </location>
</feature>
<organism evidence="3 4">
    <name type="scientific">Pyrenophora seminiperda CCB06</name>
    <dbReference type="NCBI Taxonomy" id="1302712"/>
    <lineage>
        <taxon>Eukaryota</taxon>
        <taxon>Fungi</taxon>
        <taxon>Dikarya</taxon>
        <taxon>Ascomycota</taxon>
        <taxon>Pezizomycotina</taxon>
        <taxon>Dothideomycetes</taxon>
        <taxon>Pleosporomycetidae</taxon>
        <taxon>Pleosporales</taxon>
        <taxon>Pleosporineae</taxon>
        <taxon>Pleosporaceae</taxon>
        <taxon>Pyrenophora</taxon>
    </lineage>
</organism>
<dbReference type="OrthoDB" id="5326588at2759"/>
<feature type="compositionally biased region" description="Polar residues" evidence="2">
    <location>
        <begin position="1"/>
        <end position="11"/>
    </location>
</feature>
<feature type="compositionally biased region" description="Basic residues" evidence="2">
    <location>
        <begin position="245"/>
        <end position="257"/>
    </location>
</feature>
<gene>
    <name evidence="3" type="ORF">GMOD_00003943</name>
</gene>
<feature type="compositionally biased region" description="Basic residues" evidence="2">
    <location>
        <begin position="143"/>
        <end position="152"/>
    </location>
</feature>
<name>A0A3M7M0E5_9PLEO</name>
<reference evidence="3 4" key="1">
    <citation type="journal article" date="2014" name="PLoS ONE">
        <title>De novo Genome Assembly of the Fungal Plant Pathogen Pyrenophora semeniperda.</title>
        <authorList>
            <person name="Soliai M.M."/>
            <person name="Meyer S.E."/>
            <person name="Udall J.A."/>
            <person name="Elzinga D.E."/>
            <person name="Hermansen R.A."/>
            <person name="Bodily P.M."/>
            <person name="Hart A.A."/>
            <person name="Coleman C.E."/>
        </authorList>
    </citation>
    <scope>NUCLEOTIDE SEQUENCE [LARGE SCALE GENOMIC DNA]</scope>
    <source>
        <strain evidence="3 4">CCB06</strain>
        <tissue evidence="3">Mycelium</tissue>
    </source>
</reference>
<keyword evidence="1" id="KW-0175">Coiled coil</keyword>
<keyword evidence="4" id="KW-1185">Reference proteome</keyword>
<evidence type="ECO:0000256" key="1">
    <source>
        <dbReference type="SAM" id="Coils"/>
    </source>
</evidence>
<feature type="region of interest" description="Disordered" evidence="2">
    <location>
        <begin position="1"/>
        <end position="48"/>
    </location>
</feature>
<dbReference type="EMBL" id="KE747814">
    <property type="protein sequence ID" value="RMZ67884.1"/>
    <property type="molecule type" value="Genomic_DNA"/>
</dbReference>
<accession>A0A3M7M0E5</accession>
<dbReference type="Proteomes" id="UP000265663">
    <property type="component" value="Unassembled WGS sequence"/>
</dbReference>
<feature type="coiled-coil region" evidence="1">
    <location>
        <begin position="55"/>
        <end position="89"/>
    </location>
</feature>
<evidence type="ECO:0000313" key="3">
    <source>
        <dbReference type="EMBL" id="RMZ67884.1"/>
    </source>
</evidence>
<evidence type="ECO:0000313" key="4">
    <source>
        <dbReference type="Proteomes" id="UP000265663"/>
    </source>
</evidence>
<feature type="region of interest" description="Disordered" evidence="2">
    <location>
        <begin position="103"/>
        <end position="156"/>
    </location>
</feature>
<feature type="compositionally biased region" description="Basic and acidic residues" evidence="2">
    <location>
        <begin position="517"/>
        <end position="536"/>
    </location>
</feature>
<feature type="compositionally biased region" description="Acidic residues" evidence="2">
    <location>
        <begin position="495"/>
        <end position="516"/>
    </location>
</feature>
<sequence length="545" mass="60740">MTIFTPYNNRRAQVVPGTRPKRPPSRRSEDSHTRQAQSMLLNADPSLAEVPGFTRQQLDGLARSVELRRQQLEQDIQHYIRVKQDELRQHEQELVNQYRSMECDQQSVSAQGSRTTNAEHIVTSSDPRDSEPDPDPDPEERTRQKKHTKVHKREKELYGLVTPVFLPLLDARDTSPEKKKKKLSRPELAHRAYSAPSIAEAGASRDAEYVQEDRPPRKDPKAIDDGTELGEVVKDKLPPDAAVARKSKRSTMKKSALRHKDTPRSRSARKRVSLVIDGHTVLPADTVDEPPLTSPSSEATSASNSTASLDDLIDPRLITPETPVYLEHRDAVHHSLPLPMANAIRSATEALSEAQPPLSVAADHSPPSPRSLSIPFGAAQTATHTFFDPPPMSRHAHPIPETAGPEPIYPTPSATSAEFGSEELAEEDPNFNTYVGGLHGSGVDDVNQVGSYGYPSSLGASYMESYMQNRPLSVRMQAATKAGLGDVEKRILLEEKEEEDEEEEERGVEEEDEEEDFVTHTHVERGRTQEKDKDDDNFMGDMDDF</sequence>
<feature type="region of interest" description="Disordered" evidence="2">
    <location>
        <begin position="491"/>
        <end position="545"/>
    </location>
</feature>
<dbReference type="AlphaFoldDB" id="A0A3M7M0E5"/>